<evidence type="ECO:0000259" key="8">
    <source>
        <dbReference type="Pfam" id="PF07282"/>
    </source>
</evidence>
<dbReference type="GO" id="GO:0006310">
    <property type="term" value="P:DNA recombination"/>
    <property type="evidence" value="ECO:0007669"/>
    <property type="project" value="UniProtKB-KW"/>
</dbReference>
<feature type="domain" description="Cas12f1-like TNB" evidence="8">
    <location>
        <begin position="294"/>
        <end position="359"/>
    </location>
</feature>
<evidence type="ECO:0000256" key="6">
    <source>
        <dbReference type="SAM" id="MobiDB-lite"/>
    </source>
</evidence>
<gene>
    <name evidence="9" type="ORF">EI42_05898</name>
</gene>
<reference evidence="9 10" key="1">
    <citation type="submission" date="2018-06" db="EMBL/GenBank/DDBJ databases">
        <title>Genomic Encyclopedia of Archaeal and Bacterial Type Strains, Phase II (KMG-II): from individual species to whole genera.</title>
        <authorList>
            <person name="Goeker M."/>
        </authorList>
    </citation>
    <scope>NUCLEOTIDE SEQUENCE [LARGE SCALE GENOMIC DNA]</scope>
    <source>
        <strain evidence="9 10">ATCC BAA-1881</strain>
    </source>
</reference>
<dbReference type="PANTHER" id="PTHR30405">
    <property type="entry name" value="TRANSPOSASE"/>
    <property type="match status" value="1"/>
</dbReference>
<comment type="similarity">
    <text evidence="2">In the N-terminal section; belongs to the transposase 2 family.</text>
</comment>
<feature type="region of interest" description="Disordered" evidence="6">
    <location>
        <begin position="375"/>
        <end position="404"/>
    </location>
</feature>
<evidence type="ECO:0000256" key="2">
    <source>
        <dbReference type="ARBA" id="ARBA00011044"/>
    </source>
</evidence>
<comment type="similarity">
    <text evidence="1">In the C-terminal section; belongs to the transposase 35 family.</text>
</comment>
<evidence type="ECO:0000256" key="5">
    <source>
        <dbReference type="ARBA" id="ARBA00023172"/>
    </source>
</evidence>
<accession>A0A326TWS3</accession>
<evidence type="ECO:0000256" key="1">
    <source>
        <dbReference type="ARBA" id="ARBA00008761"/>
    </source>
</evidence>
<evidence type="ECO:0000259" key="7">
    <source>
        <dbReference type="Pfam" id="PF01385"/>
    </source>
</evidence>
<protein>
    <submittedName>
        <fullName evidence="9">Putative transposase</fullName>
    </submittedName>
</protein>
<dbReference type="Pfam" id="PF07282">
    <property type="entry name" value="Cas12f1-like_TNB"/>
    <property type="match status" value="1"/>
</dbReference>
<comment type="caution">
    <text evidence="9">The sequence shown here is derived from an EMBL/GenBank/DDBJ whole genome shotgun (WGS) entry which is preliminary data.</text>
</comment>
<keyword evidence="5" id="KW-0233">DNA recombination</keyword>
<organism evidence="9 10">
    <name type="scientific">Thermosporothrix hazakensis</name>
    <dbReference type="NCBI Taxonomy" id="644383"/>
    <lineage>
        <taxon>Bacteria</taxon>
        <taxon>Bacillati</taxon>
        <taxon>Chloroflexota</taxon>
        <taxon>Ktedonobacteria</taxon>
        <taxon>Ktedonobacterales</taxon>
        <taxon>Thermosporotrichaceae</taxon>
        <taxon>Thermosporothrix</taxon>
    </lineage>
</organism>
<dbReference type="InterPro" id="IPR001959">
    <property type="entry name" value="Transposase"/>
</dbReference>
<dbReference type="GO" id="GO:0003677">
    <property type="term" value="F:DNA binding"/>
    <property type="evidence" value="ECO:0007669"/>
    <property type="project" value="UniProtKB-KW"/>
</dbReference>
<dbReference type="RefSeq" id="WP_111326125.1">
    <property type="nucleotide sequence ID" value="NZ_QKUF01000041.1"/>
</dbReference>
<dbReference type="Pfam" id="PF01385">
    <property type="entry name" value="OrfB_IS605"/>
    <property type="match status" value="1"/>
</dbReference>
<evidence type="ECO:0000256" key="4">
    <source>
        <dbReference type="ARBA" id="ARBA00023125"/>
    </source>
</evidence>
<dbReference type="InterPro" id="IPR051399">
    <property type="entry name" value="RNA-guided_DNA_endo/Transpos"/>
</dbReference>
<evidence type="ECO:0000313" key="9">
    <source>
        <dbReference type="EMBL" id="PZW20752.1"/>
    </source>
</evidence>
<dbReference type="PANTHER" id="PTHR30405:SF25">
    <property type="entry name" value="RNA-GUIDED DNA ENDONUCLEASE INSQ-RELATED"/>
    <property type="match status" value="1"/>
</dbReference>
<dbReference type="EMBL" id="QKUF01000041">
    <property type="protein sequence ID" value="PZW20752.1"/>
    <property type="molecule type" value="Genomic_DNA"/>
</dbReference>
<proteinExistence type="inferred from homology"/>
<evidence type="ECO:0000256" key="3">
    <source>
        <dbReference type="ARBA" id="ARBA00022578"/>
    </source>
</evidence>
<dbReference type="InterPro" id="IPR010095">
    <property type="entry name" value="Cas12f1-like_TNB"/>
</dbReference>
<keyword evidence="10" id="KW-1185">Reference proteome</keyword>
<sequence>MLLYEDKLTGTRQQDAAIDEAIRIVQFIRNKSLRLWMETRGTSKNDLQCYCAVLAKAYPFASRLNSQARQASADRAWFAISRFYDNCKNKKPGKKGYPTFQRNNRSVEYKTSGWKLDPDGRHIIFTDGCRIGRLKLVGNKKQSIETFPVKEIKRVRIVRRADGYYVQFCVKTERKVEHVPTGKQLGIDVGLTSYLTDSEGNTVENPRHYRKAEKKLKRLQRKLSRKQKKSANRKKARKALARQHLKVQRQREDVARKMANASVSSSDLIAYEDLQIKNMVRNRTLAKSIHDAGWGTFIRWLNSYGALHDIPVVAVPPQYTSQKCSECGTIVKKSLSVRTHVCTGCGIVLDRDHNAALNILHIALQYVSNGTVGHTGTRELDSRNASGDLTSAASSKRRRGKSGR</sequence>
<keyword evidence="4" id="KW-0238">DNA-binding</keyword>
<feature type="compositionally biased region" description="Basic residues" evidence="6">
    <location>
        <begin position="395"/>
        <end position="404"/>
    </location>
</feature>
<keyword evidence="3" id="KW-0815">Transposition</keyword>
<name>A0A326TWS3_THEHA</name>
<feature type="domain" description="Probable transposase IS891/IS1136/IS1341" evidence="7">
    <location>
        <begin position="167"/>
        <end position="282"/>
    </location>
</feature>
<evidence type="ECO:0000313" key="10">
    <source>
        <dbReference type="Proteomes" id="UP000248806"/>
    </source>
</evidence>
<dbReference type="AlphaFoldDB" id="A0A326TWS3"/>
<dbReference type="GO" id="GO:0032196">
    <property type="term" value="P:transposition"/>
    <property type="evidence" value="ECO:0007669"/>
    <property type="project" value="UniProtKB-KW"/>
</dbReference>
<dbReference type="NCBIfam" id="NF040570">
    <property type="entry name" value="guided_TnpB"/>
    <property type="match status" value="1"/>
</dbReference>
<dbReference type="Proteomes" id="UP000248806">
    <property type="component" value="Unassembled WGS sequence"/>
</dbReference>
<feature type="region of interest" description="Disordered" evidence="6">
    <location>
        <begin position="221"/>
        <end position="247"/>
    </location>
</feature>